<proteinExistence type="predicted"/>
<name>A0A5B7G3J5_PORTR</name>
<comment type="caution">
    <text evidence="2">The sequence shown here is derived from an EMBL/GenBank/DDBJ whole genome shotgun (WGS) entry which is preliminary data.</text>
</comment>
<dbReference type="AlphaFoldDB" id="A0A5B7G3J5"/>
<evidence type="ECO:0000256" key="1">
    <source>
        <dbReference type="SAM" id="MobiDB-lite"/>
    </source>
</evidence>
<protein>
    <submittedName>
        <fullName evidence="2">Uncharacterized protein</fullName>
    </submittedName>
</protein>
<evidence type="ECO:0000313" key="2">
    <source>
        <dbReference type="EMBL" id="MPC52025.1"/>
    </source>
</evidence>
<feature type="region of interest" description="Disordered" evidence="1">
    <location>
        <begin position="1"/>
        <end position="26"/>
    </location>
</feature>
<dbReference type="Proteomes" id="UP000324222">
    <property type="component" value="Unassembled WGS sequence"/>
</dbReference>
<dbReference type="EMBL" id="VSRR010010575">
    <property type="protein sequence ID" value="MPC52025.1"/>
    <property type="molecule type" value="Genomic_DNA"/>
</dbReference>
<sequence>MRYKKPAQNSALRRFEPNLGTDGLLRVGDENKTSLSALSEADVEGPAVAGSVRFTYLKKEDMEEGPAVEPSAVDVEGPAVAGSAGVTQTACLTGLK</sequence>
<reference evidence="2 3" key="1">
    <citation type="submission" date="2019-05" db="EMBL/GenBank/DDBJ databases">
        <title>Another draft genome of Portunus trituberculatus and its Hox gene families provides insights of decapod evolution.</title>
        <authorList>
            <person name="Jeong J.-H."/>
            <person name="Song I."/>
            <person name="Kim S."/>
            <person name="Choi T."/>
            <person name="Kim D."/>
            <person name="Ryu S."/>
            <person name="Kim W."/>
        </authorList>
    </citation>
    <scope>NUCLEOTIDE SEQUENCE [LARGE SCALE GENOMIC DNA]</scope>
    <source>
        <tissue evidence="2">Muscle</tissue>
    </source>
</reference>
<keyword evidence="3" id="KW-1185">Reference proteome</keyword>
<accession>A0A5B7G3J5</accession>
<organism evidence="2 3">
    <name type="scientific">Portunus trituberculatus</name>
    <name type="common">Swimming crab</name>
    <name type="synonym">Neptunus trituberculatus</name>
    <dbReference type="NCBI Taxonomy" id="210409"/>
    <lineage>
        <taxon>Eukaryota</taxon>
        <taxon>Metazoa</taxon>
        <taxon>Ecdysozoa</taxon>
        <taxon>Arthropoda</taxon>
        <taxon>Crustacea</taxon>
        <taxon>Multicrustacea</taxon>
        <taxon>Malacostraca</taxon>
        <taxon>Eumalacostraca</taxon>
        <taxon>Eucarida</taxon>
        <taxon>Decapoda</taxon>
        <taxon>Pleocyemata</taxon>
        <taxon>Brachyura</taxon>
        <taxon>Eubrachyura</taxon>
        <taxon>Portunoidea</taxon>
        <taxon>Portunidae</taxon>
        <taxon>Portuninae</taxon>
        <taxon>Portunus</taxon>
    </lineage>
</organism>
<evidence type="ECO:0000313" key="3">
    <source>
        <dbReference type="Proteomes" id="UP000324222"/>
    </source>
</evidence>
<gene>
    <name evidence="2" type="ORF">E2C01_045884</name>
</gene>